<protein>
    <recommendedName>
        <fullName evidence="1">Chitin synthase</fullName>
        <ecNumber evidence="1">2.4.1.16</ecNumber>
    </recommendedName>
</protein>
<keyword evidence="1" id="KW-0808">Transferase</keyword>
<dbReference type="KEGG" id="tasa:A1Q1_03281"/>
<keyword evidence="1" id="KW-0961">Cell wall biogenesis/degradation</keyword>
<comment type="catalytic activity">
    <reaction evidence="1">
        <text>[(1-&gt;4)-N-acetyl-beta-D-glucosaminyl](n) + UDP-N-acetyl-alpha-D-glucosamine = [(1-&gt;4)-N-acetyl-beta-D-glucosaminyl](n+1) + UDP + H(+)</text>
        <dbReference type="Rhea" id="RHEA:16637"/>
        <dbReference type="Rhea" id="RHEA-COMP:9593"/>
        <dbReference type="Rhea" id="RHEA-COMP:9595"/>
        <dbReference type="ChEBI" id="CHEBI:15378"/>
        <dbReference type="ChEBI" id="CHEBI:17029"/>
        <dbReference type="ChEBI" id="CHEBI:57705"/>
        <dbReference type="ChEBI" id="CHEBI:58223"/>
        <dbReference type="EC" id="2.4.1.16"/>
    </reaction>
</comment>
<dbReference type="AlphaFoldDB" id="J4UAL8"/>
<dbReference type="VEuPathDB" id="FungiDB:A1Q1_03281"/>
<gene>
    <name evidence="3" type="ORF">A1Q1_03281</name>
</gene>
<dbReference type="RefSeq" id="XP_014179036.1">
    <property type="nucleotide sequence ID" value="XM_014323561.1"/>
</dbReference>
<evidence type="ECO:0000313" key="3">
    <source>
        <dbReference type="EMBL" id="EJT47820.1"/>
    </source>
</evidence>
<feature type="region of interest" description="Disordered" evidence="2">
    <location>
        <begin position="1"/>
        <end position="29"/>
    </location>
</feature>
<dbReference type="Proteomes" id="UP000002748">
    <property type="component" value="Unassembled WGS sequence"/>
</dbReference>
<keyword evidence="1" id="KW-0472">Membrane</keyword>
<dbReference type="EMBL" id="ALBS01000227">
    <property type="protein sequence ID" value="EJT47820.1"/>
    <property type="molecule type" value="Genomic_DNA"/>
</dbReference>
<comment type="function">
    <text evidence="1">Polymerizes chitin, a structural polymer of the cell wall and septum, by transferring the sugar moiety of UDP-GlcNAc to the non-reducing end of the growing chitin polymer.</text>
</comment>
<comment type="caution">
    <text evidence="3">The sequence shown here is derived from an EMBL/GenBank/DDBJ whole genome shotgun (WGS) entry which is preliminary data.</text>
</comment>
<reference evidence="3 4" key="1">
    <citation type="journal article" date="2012" name="Eukaryot. Cell">
        <title>Draft genome sequence of CBS 2479, the standard type strain of Trichosporon asahii.</title>
        <authorList>
            <person name="Yang R.Y."/>
            <person name="Li H.T."/>
            <person name="Zhu H."/>
            <person name="Zhou G.P."/>
            <person name="Wang M."/>
            <person name="Wang L."/>
        </authorList>
    </citation>
    <scope>NUCLEOTIDE SEQUENCE [LARGE SCALE GENOMIC DNA]</scope>
    <source>
        <strain evidence="4">ATCC 90039 / CBS 2479 / JCM 2466 / KCTC 7840 / NCYC 2677 / UAMH 7654</strain>
    </source>
</reference>
<comment type="subcellular location">
    <subcellularLocation>
        <location evidence="1">Cell membrane</location>
        <topology evidence="1">Multi-pass membrane protein</topology>
    </subcellularLocation>
</comment>
<proteinExistence type="inferred from homology"/>
<comment type="similarity">
    <text evidence="1">Belongs to the chitin synthase family.</text>
</comment>
<dbReference type="GeneID" id="25986794"/>
<keyword evidence="1" id="KW-0328">Glycosyltransferase</keyword>
<dbReference type="HOGENOM" id="CLU_1031300_0_0_1"/>
<evidence type="ECO:0000313" key="4">
    <source>
        <dbReference type="Proteomes" id="UP000002748"/>
    </source>
</evidence>
<dbReference type="EC" id="2.4.1.16" evidence="1"/>
<dbReference type="Pfam" id="PF01644">
    <property type="entry name" value="Chitin_synth_1"/>
    <property type="match status" value="1"/>
</dbReference>
<evidence type="ECO:0000256" key="2">
    <source>
        <dbReference type="SAM" id="MobiDB-lite"/>
    </source>
</evidence>
<organism evidence="3 4">
    <name type="scientific">Trichosporon asahii var. asahii (strain ATCC 90039 / CBS 2479 / JCM 2466 / KCTC 7840 / NBRC 103889/ NCYC 2677 / UAMH 7654)</name>
    <name type="common">Yeast</name>
    <dbReference type="NCBI Taxonomy" id="1186058"/>
    <lineage>
        <taxon>Eukaryota</taxon>
        <taxon>Fungi</taxon>
        <taxon>Dikarya</taxon>
        <taxon>Basidiomycota</taxon>
        <taxon>Agaricomycotina</taxon>
        <taxon>Tremellomycetes</taxon>
        <taxon>Trichosporonales</taxon>
        <taxon>Trichosporonaceae</taxon>
        <taxon>Trichosporon</taxon>
    </lineage>
</organism>
<keyword evidence="1" id="KW-1003">Cell membrane</keyword>
<sequence length="265" mass="29136">MSSSLSSRILKPSDVAQDPDIMPVPYNESDPLRDRTDEYFWSKDLPADNIVCTVGDGTDSITTSQCCPQAIGIYSPNGGRRMSNTAQNSTYVHKCTLQLSLEEKPNTTAARVNATCVPFETYLNVTREQRRDEIERRTYDTLKGKARTFMQSVPVCSSVGWPERFNYTGKCCDKLGGDHTMTQGGVLKSDRSAHSLMDCYSPKNDSEFPAKFTQCLDDFGTWAVCAESRWKTDNGETDSSSAPDTTMTRMGAGLLVAGAALALLV</sequence>
<accession>J4UAL8</accession>
<name>J4UAL8_TRIAS</name>
<evidence type="ECO:0000256" key="1">
    <source>
        <dbReference type="RuleBase" id="RU366040"/>
    </source>
</evidence>